<accession>A0A6A3QL28</accession>
<evidence type="ECO:0000313" key="3">
    <source>
        <dbReference type="Proteomes" id="UP000441208"/>
    </source>
</evidence>
<protein>
    <recommendedName>
        <fullName evidence="1">MULE transposase domain-containing protein</fullName>
    </recommendedName>
</protein>
<dbReference type="Pfam" id="PF10551">
    <property type="entry name" value="MULE"/>
    <property type="match status" value="1"/>
</dbReference>
<dbReference type="PANTHER" id="PTHR33977">
    <property type="entry name" value="ZINC ION BINDING PROTEIN"/>
    <property type="match status" value="1"/>
</dbReference>
<comment type="caution">
    <text evidence="2">The sequence shown here is derived from an EMBL/GenBank/DDBJ whole genome shotgun (WGS) entry which is preliminary data.</text>
</comment>
<dbReference type="PANTHER" id="PTHR33977:SF1">
    <property type="entry name" value="ZINC ION BINDING PROTEIN"/>
    <property type="match status" value="1"/>
</dbReference>
<proteinExistence type="predicted"/>
<dbReference type="EMBL" id="QXFZ01002281">
    <property type="protein sequence ID" value="KAE9078722.1"/>
    <property type="molecule type" value="Genomic_DNA"/>
</dbReference>
<gene>
    <name evidence="2" type="ORF">PF007_g23728</name>
</gene>
<feature type="domain" description="MULE transposase" evidence="1">
    <location>
        <begin position="136"/>
        <end position="234"/>
    </location>
</feature>
<dbReference type="Proteomes" id="UP000441208">
    <property type="component" value="Unassembled WGS sequence"/>
</dbReference>
<dbReference type="AlphaFoldDB" id="A0A6A3QL28"/>
<dbReference type="InterPro" id="IPR018289">
    <property type="entry name" value="MULE_transposase_dom"/>
</dbReference>
<evidence type="ECO:0000259" key="1">
    <source>
        <dbReference type="Pfam" id="PF10551"/>
    </source>
</evidence>
<reference evidence="2 3" key="1">
    <citation type="submission" date="2018-08" db="EMBL/GenBank/DDBJ databases">
        <title>Genomic investigation of the strawberry pathogen Phytophthora fragariae indicates pathogenicity is determined by transcriptional variation in three key races.</title>
        <authorList>
            <person name="Adams T.M."/>
            <person name="Armitage A.D."/>
            <person name="Sobczyk M.K."/>
            <person name="Bates H.J."/>
            <person name="Dunwell J.M."/>
            <person name="Nellist C.F."/>
            <person name="Harrison R.J."/>
        </authorList>
    </citation>
    <scope>NUCLEOTIDE SEQUENCE [LARGE SCALE GENOMIC DNA]</scope>
    <source>
        <strain evidence="2 3">NOV-71</strain>
    </source>
</reference>
<organism evidence="2 3">
    <name type="scientific">Phytophthora fragariae</name>
    <dbReference type="NCBI Taxonomy" id="53985"/>
    <lineage>
        <taxon>Eukaryota</taxon>
        <taxon>Sar</taxon>
        <taxon>Stramenopiles</taxon>
        <taxon>Oomycota</taxon>
        <taxon>Peronosporomycetes</taxon>
        <taxon>Peronosporales</taxon>
        <taxon>Peronosporaceae</taxon>
        <taxon>Phytophthora</taxon>
    </lineage>
</organism>
<name>A0A6A3QL28_9STRA</name>
<sequence>MKSYVQDQLMLRPDVKPYTLFSIIASMIHNDQMRGPEPELEQVQNYVKEWRKANPVDSYPQTVLFCAQRMFDTTGISADFPWAGVVLCDTREGEHGLEPNLGDGSETNPFRAGITSYKLLESYVDVQRNPEQTSMLHIDTTFNMNKQRFPVMVIGISDRSGHFFPVGYFCISYRRACDIVWCLRQLDRVLHETFQERLAPEFVMMDGDKAQFNACQLTLPGSVVLMCWYHVISNVLMKAKAKGADRTQTEEIFADMYDLHFAPADEYETRKAEVIAKWDRLPTNSGVQRLARHIIKTWINHRMFGRWQAFHTPAGCPTTNNPLEQYHKTLKINCSNNRATVLEMLESLDLARLAFLASIELARGFRDISISCCAAPDAAIGR</sequence>
<evidence type="ECO:0000313" key="2">
    <source>
        <dbReference type="EMBL" id="KAE9078722.1"/>
    </source>
</evidence>